<evidence type="ECO:0008006" key="4">
    <source>
        <dbReference type="Google" id="ProtNLM"/>
    </source>
</evidence>
<proteinExistence type="predicted"/>
<evidence type="ECO:0000313" key="2">
    <source>
        <dbReference type="EMBL" id="KAF6429619.1"/>
    </source>
</evidence>
<dbReference type="EMBL" id="JACASF010000015">
    <property type="protein sequence ID" value="KAF6429619.1"/>
    <property type="molecule type" value="Genomic_DNA"/>
</dbReference>
<reference evidence="2 3" key="1">
    <citation type="journal article" date="2020" name="Nature">
        <title>Six reference-quality genomes reveal evolution of bat adaptations.</title>
        <authorList>
            <person name="Jebb D."/>
            <person name="Huang Z."/>
            <person name="Pippel M."/>
            <person name="Hughes G.M."/>
            <person name="Lavrichenko K."/>
            <person name="Devanna P."/>
            <person name="Winkler S."/>
            <person name="Jermiin L.S."/>
            <person name="Skirmuntt E.C."/>
            <person name="Katzourakis A."/>
            <person name="Burkitt-Gray L."/>
            <person name="Ray D.A."/>
            <person name="Sullivan K.A.M."/>
            <person name="Roscito J.G."/>
            <person name="Kirilenko B.M."/>
            <person name="Davalos L.M."/>
            <person name="Corthals A.P."/>
            <person name="Power M.L."/>
            <person name="Jones G."/>
            <person name="Ransome R.D."/>
            <person name="Dechmann D.K.N."/>
            <person name="Locatelli A.G."/>
            <person name="Puechmaille S.J."/>
            <person name="Fedrigo O."/>
            <person name="Jarvis E.D."/>
            <person name="Hiller M."/>
            <person name="Vernes S.C."/>
            <person name="Myers E.W."/>
            <person name="Teeling E.C."/>
        </authorList>
    </citation>
    <scope>NUCLEOTIDE SEQUENCE [LARGE SCALE GENOMIC DNA]</scope>
    <source>
        <strain evidence="2">MMolMol1</strain>
        <tissue evidence="2">Muscle</tissue>
    </source>
</reference>
<name>A0A7J8E2Y4_MOLMO</name>
<keyword evidence="1" id="KW-0732">Signal</keyword>
<dbReference type="AlphaFoldDB" id="A0A7J8E2Y4"/>
<gene>
    <name evidence="2" type="ORF">HJG59_008984</name>
</gene>
<keyword evidence="3" id="KW-1185">Reference proteome</keyword>
<dbReference type="InParanoid" id="A0A7J8E2Y4"/>
<evidence type="ECO:0000313" key="3">
    <source>
        <dbReference type="Proteomes" id="UP000550707"/>
    </source>
</evidence>
<accession>A0A7J8E2Y4</accession>
<protein>
    <recommendedName>
        <fullName evidence="4">Secreted protein</fullName>
    </recommendedName>
</protein>
<feature type="chain" id="PRO_5029569507" description="Secreted protein" evidence="1">
    <location>
        <begin position="22"/>
        <end position="127"/>
    </location>
</feature>
<organism evidence="2 3">
    <name type="scientific">Molossus molossus</name>
    <name type="common">Pallas' mastiff bat</name>
    <name type="synonym">Vespertilio molossus</name>
    <dbReference type="NCBI Taxonomy" id="27622"/>
    <lineage>
        <taxon>Eukaryota</taxon>
        <taxon>Metazoa</taxon>
        <taxon>Chordata</taxon>
        <taxon>Craniata</taxon>
        <taxon>Vertebrata</taxon>
        <taxon>Euteleostomi</taxon>
        <taxon>Mammalia</taxon>
        <taxon>Eutheria</taxon>
        <taxon>Laurasiatheria</taxon>
        <taxon>Chiroptera</taxon>
        <taxon>Yangochiroptera</taxon>
        <taxon>Molossidae</taxon>
        <taxon>Molossus</taxon>
    </lineage>
</organism>
<sequence length="127" mass="13833">MHVNSQLGPCVLFVLFHGCGARRHGFQSKRTNPGKCPSVILCACASRLPRPEGVGCHVLFVSTKSAVSYLEEVLVVQVQQSRLKDRTAEQPSGKTRLAPRIRAAAPWSPVVSLSLREQSPRITDSQG</sequence>
<dbReference type="Proteomes" id="UP000550707">
    <property type="component" value="Unassembled WGS sequence"/>
</dbReference>
<comment type="caution">
    <text evidence="2">The sequence shown here is derived from an EMBL/GenBank/DDBJ whole genome shotgun (WGS) entry which is preliminary data.</text>
</comment>
<evidence type="ECO:0000256" key="1">
    <source>
        <dbReference type="SAM" id="SignalP"/>
    </source>
</evidence>
<feature type="signal peptide" evidence="1">
    <location>
        <begin position="1"/>
        <end position="21"/>
    </location>
</feature>